<proteinExistence type="inferred from homology"/>
<dbReference type="PROSITE" id="PS51257">
    <property type="entry name" value="PROKAR_LIPOPROTEIN"/>
    <property type="match status" value="1"/>
</dbReference>
<evidence type="ECO:0000256" key="1">
    <source>
        <dbReference type="ARBA" id="ARBA00004196"/>
    </source>
</evidence>
<dbReference type="AlphaFoldDB" id="A0A382DR27"/>
<keyword evidence="3" id="KW-0813">Transport</keyword>
<keyword evidence="4" id="KW-0732">Signal</keyword>
<dbReference type="Gene3D" id="3.40.190.10">
    <property type="entry name" value="Periplasmic binding protein-like II"/>
    <property type="match status" value="1"/>
</dbReference>
<dbReference type="Gene3D" id="3.90.76.10">
    <property type="entry name" value="Dipeptide-binding Protein, Domain 1"/>
    <property type="match status" value="1"/>
</dbReference>
<gene>
    <name evidence="6" type="ORF">METZ01_LOCUS193800</name>
</gene>
<name>A0A382DR27_9ZZZZ</name>
<feature type="domain" description="Solute-binding protein family 5" evidence="5">
    <location>
        <begin position="118"/>
        <end position="335"/>
    </location>
</feature>
<feature type="non-terminal residue" evidence="6">
    <location>
        <position position="335"/>
    </location>
</feature>
<dbReference type="EMBL" id="UINC01040702">
    <property type="protein sequence ID" value="SVB40946.1"/>
    <property type="molecule type" value="Genomic_DNA"/>
</dbReference>
<dbReference type="InterPro" id="IPR039424">
    <property type="entry name" value="SBP_5"/>
</dbReference>
<dbReference type="GO" id="GO:1904680">
    <property type="term" value="F:peptide transmembrane transporter activity"/>
    <property type="evidence" value="ECO:0007669"/>
    <property type="project" value="TreeGrafter"/>
</dbReference>
<organism evidence="6">
    <name type="scientific">marine metagenome</name>
    <dbReference type="NCBI Taxonomy" id="408172"/>
    <lineage>
        <taxon>unclassified sequences</taxon>
        <taxon>metagenomes</taxon>
        <taxon>ecological metagenomes</taxon>
    </lineage>
</organism>
<dbReference type="Pfam" id="PF00496">
    <property type="entry name" value="SBP_bac_5"/>
    <property type="match status" value="1"/>
</dbReference>
<dbReference type="SUPFAM" id="SSF53850">
    <property type="entry name" value="Periplasmic binding protein-like II"/>
    <property type="match status" value="1"/>
</dbReference>
<evidence type="ECO:0000256" key="2">
    <source>
        <dbReference type="ARBA" id="ARBA00005695"/>
    </source>
</evidence>
<comment type="similarity">
    <text evidence="2">Belongs to the bacterial solute-binding protein 5 family.</text>
</comment>
<dbReference type="InterPro" id="IPR000914">
    <property type="entry name" value="SBP_5_dom"/>
</dbReference>
<evidence type="ECO:0000256" key="3">
    <source>
        <dbReference type="ARBA" id="ARBA00022448"/>
    </source>
</evidence>
<evidence type="ECO:0000313" key="6">
    <source>
        <dbReference type="EMBL" id="SVB40946.1"/>
    </source>
</evidence>
<comment type="subcellular location">
    <subcellularLocation>
        <location evidence="1">Cell envelope</location>
    </subcellularLocation>
</comment>
<dbReference type="GO" id="GO:0030313">
    <property type="term" value="C:cell envelope"/>
    <property type="evidence" value="ECO:0007669"/>
    <property type="project" value="UniProtKB-SubCell"/>
</dbReference>
<evidence type="ECO:0000259" key="5">
    <source>
        <dbReference type="Pfam" id="PF00496"/>
    </source>
</evidence>
<reference evidence="6" key="1">
    <citation type="submission" date="2018-05" db="EMBL/GenBank/DDBJ databases">
        <authorList>
            <person name="Lanie J.A."/>
            <person name="Ng W.-L."/>
            <person name="Kazmierczak K.M."/>
            <person name="Andrzejewski T.M."/>
            <person name="Davidsen T.M."/>
            <person name="Wayne K.J."/>
            <person name="Tettelin H."/>
            <person name="Glass J.I."/>
            <person name="Rusch D."/>
            <person name="Podicherti R."/>
            <person name="Tsui H.-C.T."/>
            <person name="Winkler M.E."/>
        </authorList>
    </citation>
    <scope>NUCLEOTIDE SEQUENCE</scope>
</reference>
<sequence>MINRFALVFSMLILLIGSIACGQTAIGKAVGDSGDSDSATGTSNVTESIQEFTKEKRADLQTEVKTLADVSEAPVGVFNRLWSDPPTLDPHLTSDTTSAGVVVEIFGGLVGFDTSLRLIPDLADSWDISNDGLTYTFKIRDSAVFHDGTKVTAEDFKWSLERAVNPDTASPTAKTYLGDIVGVADVLEGKSSEISGVKAVDDSTLQIEIDAPKAYFLAKLTYPTAYVVDRNNVSGGGLNWTDSPNGTGPFKLSDYKIGERIILERNNLYHLDKAKLAKIQMNLAGGSSMAMYENDEIDITGVGLFDLERIKDPADPLNGDLVVADPGYSVNYIGF</sequence>
<protein>
    <recommendedName>
        <fullName evidence="5">Solute-binding protein family 5 domain-containing protein</fullName>
    </recommendedName>
</protein>
<accession>A0A382DR27</accession>
<dbReference type="PANTHER" id="PTHR30290">
    <property type="entry name" value="PERIPLASMIC BINDING COMPONENT OF ABC TRANSPORTER"/>
    <property type="match status" value="1"/>
</dbReference>
<evidence type="ECO:0000256" key="4">
    <source>
        <dbReference type="ARBA" id="ARBA00022729"/>
    </source>
</evidence>
<dbReference type="PANTHER" id="PTHR30290:SF10">
    <property type="entry name" value="PERIPLASMIC OLIGOPEPTIDE-BINDING PROTEIN-RELATED"/>
    <property type="match status" value="1"/>
</dbReference>
<dbReference type="GO" id="GO:0015833">
    <property type="term" value="P:peptide transport"/>
    <property type="evidence" value="ECO:0007669"/>
    <property type="project" value="TreeGrafter"/>
</dbReference>